<keyword evidence="9" id="KW-1185">Reference proteome</keyword>
<evidence type="ECO:0000313" key="8">
    <source>
        <dbReference type="EMBL" id="RZC18682.1"/>
    </source>
</evidence>
<gene>
    <name evidence="8" type="ORF">D0Y65_005776</name>
</gene>
<proteinExistence type="inferred from homology"/>
<organism evidence="8 9">
    <name type="scientific">Glycine soja</name>
    <name type="common">Wild soybean</name>
    <dbReference type="NCBI Taxonomy" id="3848"/>
    <lineage>
        <taxon>Eukaryota</taxon>
        <taxon>Viridiplantae</taxon>
        <taxon>Streptophyta</taxon>
        <taxon>Embryophyta</taxon>
        <taxon>Tracheophyta</taxon>
        <taxon>Spermatophyta</taxon>
        <taxon>Magnoliopsida</taxon>
        <taxon>eudicotyledons</taxon>
        <taxon>Gunneridae</taxon>
        <taxon>Pentapetalae</taxon>
        <taxon>rosids</taxon>
        <taxon>fabids</taxon>
        <taxon>Fabales</taxon>
        <taxon>Fabaceae</taxon>
        <taxon>Papilionoideae</taxon>
        <taxon>50 kb inversion clade</taxon>
        <taxon>NPAAA clade</taxon>
        <taxon>indigoferoid/millettioid clade</taxon>
        <taxon>Phaseoleae</taxon>
        <taxon>Glycine</taxon>
        <taxon>Glycine subgen. Soja</taxon>
    </lineage>
</organism>
<dbReference type="GO" id="GO:0005737">
    <property type="term" value="C:cytoplasm"/>
    <property type="evidence" value="ECO:0007669"/>
    <property type="project" value="UniProtKB-ARBA"/>
</dbReference>
<dbReference type="InterPro" id="IPR027417">
    <property type="entry name" value="P-loop_NTPase"/>
</dbReference>
<evidence type="ECO:0000256" key="4">
    <source>
        <dbReference type="ARBA" id="ARBA00023134"/>
    </source>
</evidence>
<dbReference type="InterPro" id="IPR013822">
    <property type="entry name" value="Signal_recog_particl_SRP54_hlx"/>
</dbReference>
<keyword evidence="3" id="KW-0547">Nucleotide-binding</keyword>
<name>A0A445L5X7_GLYSO</name>
<evidence type="ECO:0000313" key="9">
    <source>
        <dbReference type="Proteomes" id="UP000289340"/>
    </source>
</evidence>
<dbReference type="GO" id="GO:0006614">
    <property type="term" value="P:SRP-dependent cotranslational protein targeting to membrane"/>
    <property type="evidence" value="ECO:0007669"/>
    <property type="project" value="InterPro"/>
</dbReference>
<keyword evidence="4" id="KW-0342">GTP-binding</keyword>
<keyword evidence="8" id="KW-0132">Cell division</keyword>
<comment type="subcellular location">
    <subcellularLocation>
        <location evidence="1">Membrane</location>
        <topology evidence="1">Peripheral membrane protein</topology>
    </subcellularLocation>
</comment>
<reference evidence="8 9" key="1">
    <citation type="submission" date="2018-09" db="EMBL/GenBank/DDBJ databases">
        <title>A high-quality reference genome of wild soybean provides a powerful tool to mine soybean genomes.</title>
        <authorList>
            <person name="Xie M."/>
            <person name="Chung C.Y.L."/>
            <person name="Li M.-W."/>
            <person name="Wong F.-L."/>
            <person name="Chan T.-F."/>
            <person name="Lam H.-M."/>
        </authorList>
    </citation>
    <scope>NUCLEOTIDE SEQUENCE [LARGE SCALE GENOMIC DNA]</scope>
    <source>
        <strain evidence="9">cv. W05</strain>
        <tissue evidence="8">Hypocotyl of etiolated seedlings</tissue>
    </source>
</reference>
<evidence type="ECO:0000256" key="2">
    <source>
        <dbReference type="ARBA" id="ARBA00008531"/>
    </source>
</evidence>
<evidence type="ECO:0000256" key="3">
    <source>
        <dbReference type="ARBA" id="ARBA00022741"/>
    </source>
</evidence>
<dbReference type="GO" id="GO:0005525">
    <property type="term" value="F:GTP binding"/>
    <property type="evidence" value="ECO:0007669"/>
    <property type="project" value="UniProtKB-KW"/>
</dbReference>
<keyword evidence="5" id="KW-0472">Membrane</keyword>
<dbReference type="Pfam" id="PF02881">
    <property type="entry name" value="SRP54_N"/>
    <property type="match status" value="1"/>
</dbReference>
<comment type="similarity">
    <text evidence="2">Belongs to the GTP-binding SRP family.</text>
</comment>
<dbReference type="CDD" id="cd17874">
    <property type="entry name" value="FtsY"/>
    <property type="match status" value="1"/>
</dbReference>
<comment type="caution">
    <text evidence="8">The sequence shown here is derived from an EMBL/GenBank/DDBJ whole genome shotgun (WGS) entry which is preliminary data.</text>
</comment>
<evidence type="ECO:0000256" key="6">
    <source>
        <dbReference type="ARBA" id="ARBA00023170"/>
    </source>
</evidence>
<evidence type="ECO:0000256" key="1">
    <source>
        <dbReference type="ARBA" id="ARBA00004170"/>
    </source>
</evidence>
<dbReference type="SUPFAM" id="SSF47364">
    <property type="entry name" value="Domain of the SRP/SRP receptor G-proteins"/>
    <property type="match status" value="1"/>
</dbReference>
<dbReference type="SMART" id="SM00962">
    <property type="entry name" value="SRP54"/>
    <property type="match status" value="1"/>
</dbReference>
<dbReference type="AlphaFoldDB" id="A0A445L5X7"/>
<dbReference type="GO" id="GO:0051301">
    <property type="term" value="P:cell division"/>
    <property type="evidence" value="ECO:0007669"/>
    <property type="project" value="UniProtKB-KW"/>
</dbReference>
<dbReference type="Pfam" id="PF00448">
    <property type="entry name" value="SRP54"/>
    <property type="match status" value="2"/>
</dbReference>
<dbReference type="EMBL" id="QZWG01000003">
    <property type="protein sequence ID" value="RZC18682.1"/>
    <property type="molecule type" value="Genomic_DNA"/>
</dbReference>
<evidence type="ECO:0000259" key="7">
    <source>
        <dbReference type="PROSITE" id="PS00300"/>
    </source>
</evidence>
<dbReference type="SUPFAM" id="SSF52540">
    <property type="entry name" value="P-loop containing nucleoside triphosphate hydrolases"/>
    <property type="match status" value="1"/>
</dbReference>
<dbReference type="SMART" id="SM00963">
    <property type="entry name" value="SRP54_N"/>
    <property type="match status" value="1"/>
</dbReference>
<dbReference type="GO" id="GO:0005047">
    <property type="term" value="F:signal recognition particle binding"/>
    <property type="evidence" value="ECO:0007669"/>
    <property type="project" value="TreeGrafter"/>
</dbReference>
<keyword evidence="6" id="KW-0675">Receptor</keyword>
<dbReference type="FunFam" id="1.20.120.140:FF:000006">
    <property type="entry name" value="Cell division FtsY, chloroplastic-like protein"/>
    <property type="match status" value="1"/>
</dbReference>
<dbReference type="PANTHER" id="PTHR43134">
    <property type="entry name" value="SIGNAL RECOGNITION PARTICLE RECEPTOR SUBUNIT ALPHA"/>
    <property type="match status" value="1"/>
</dbReference>
<dbReference type="GO" id="GO:0003924">
    <property type="term" value="F:GTPase activity"/>
    <property type="evidence" value="ECO:0007669"/>
    <property type="project" value="TreeGrafter"/>
</dbReference>
<dbReference type="Proteomes" id="UP000289340">
    <property type="component" value="Chromosome 3"/>
</dbReference>
<dbReference type="Gene3D" id="1.20.120.140">
    <property type="entry name" value="Signal recognition particle SRP54, nucleotide-binding domain"/>
    <property type="match status" value="1"/>
</dbReference>
<dbReference type="InterPro" id="IPR042101">
    <property type="entry name" value="SRP54_N_sf"/>
</dbReference>
<accession>A0A445L5X7</accession>
<dbReference type="PANTHER" id="PTHR43134:SF7">
    <property type="entry name" value="CELL DIVISION PROTEIN FTSY HOMOLOG, CHLOROPLASTIC"/>
    <property type="match status" value="1"/>
</dbReference>
<feature type="domain" description="SRP54-type proteins GTP-binding" evidence="7">
    <location>
        <begin position="374"/>
        <end position="387"/>
    </location>
</feature>
<keyword evidence="8" id="KW-0131">Cell cycle</keyword>
<dbReference type="GO" id="GO:0016020">
    <property type="term" value="C:membrane"/>
    <property type="evidence" value="ECO:0007669"/>
    <property type="project" value="UniProtKB-SubCell"/>
</dbReference>
<dbReference type="InterPro" id="IPR036225">
    <property type="entry name" value="SRP/SRP_N"/>
</dbReference>
<dbReference type="InterPro" id="IPR000897">
    <property type="entry name" value="SRP54_GTPase_dom"/>
</dbReference>
<dbReference type="PROSITE" id="PS00300">
    <property type="entry name" value="SRP54"/>
    <property type="match status" value="1"/>
</dbReference>
<protein>
    <submittedName>
        <fullName evidence="8">Cell division protein FtsY-like, chloroplastic isoform A</fullName>
    </submittedName>
</protein>
<evidence type="ECO:0000256" key="5">
    <source>
        <dbReference type="ARBA" id="ARBA00023136"/>
    </source>
</evidence>
<dbReference type="Gene3D" id="3.40.50.300">
    <property type="entry name" value="P-loop containing nucleotide triphosphate hydrolases"/>
    <property type="match status" value="1"/>
</dbReference>
<sequence>MATTSASFARFSVISRPSSSNPQFILFNAAPRTGTPHSRTGSARFRCLAGQTGFFTKLGRLIKEKAKSDVEKLFSGFSKTRSNLAVIDELLLYWNLADTDRVLDELEEALLVSDFGPRITIKIVENLREDIFSGKLKSGNEIKEALKRNVLELLTSKGSKTELQLGYRKPAVIMIVGVNGGGKTTSLGKLAYRLKNEGAKILMAAGDTFRAAASDQLEIWAERTGCEIVVAESEKAKASSVLSQAVKKGKELGFDIVLCDTSGRKYRNFSLAVLCLNELPKYISIGFHVMFSGLHTNYSLMEELISCKKSVAKVVPGAPNEILLVLDGTTGLNMLPQAREFNDVVGVTGLVLTKLDGSARGGCVVSVVDELGIPVKFVGVGEGVEDLQPFDAEAFVNAIFM</sequence>